<keyword evidence="8" id="KW-0325">Glycoprotein</keyword>
<dbReference type="GO" id="GO:0005576">
    <property type="term" value="C:extracellular region"/>
    <property type="evidence" value="ECO:0007669"/>
    <property type="project" value="UniProtKB-ARBA"/>
</dbReference>
<dbReference type="SMART" id="SM00180">
    <property type="entry name" value="EGF_Lam"/>
    <property type="match status" value="2"/>
</dbReference>
<dbReference type="Gene3D" id="2.10.25.10">
    <property type="entry name" value="Laminin"/>
    <property type="match status" value="2"/>
</dbReference>
<dbReference type="GO" id="GO:0009888">
    <property type="term" value="P:tissue development"/>
    <property type="evidence" value="ECO:0007669"/>
    <property type="project" value="TreeGrafter"/>
</dbReference>
<reference evidence="11 12" key="1">
    <citation type="submission" date="2019-09" db="EMBL/GenBank/DDBJ databases">
        <title>Bird 10,000 Genomes (B10K) Project - Family phase.</title>
        <authorList>
            <person name="Zhang G."/>
        </authorList>
    </citation>
    <scope>NUCLEOTIDE SEQUENCE [LARGE SCALE GENOMIC DNA]</scope>
    <source>
        <strain evidence="11">B10K-DU-001-28</strain>
        <tissue evidence="11">Muscle</tissue>
    </source>
</reference>
<evidence type="ECO:0000256" key="2">
    <source>
        <dbReference type="ARBA" id="ARBA00022525"/>
    </source>
</evidence>
<keyword evidence="6" id="KW-0084">Basement membrane</keyword>
<keyword evidence="2" id="KW-0964">Secreted</keyword>
<dbReference type="InterPro" id="IPR056863">
    <property type="entry name" value="LMN_ATRN_NET-like_EGF"/>
</dbReference>
<organism evidence="11 12">
    <name type="scientific">Pachycephala philippinensis</name>
    <name type="common">yellow-belllied whistler</name>
    <dbReference type="NCBI Taxonomy" id="449367"/>
    <lineage>
        <taxon>Eukaryota</taxon>
        <taxon>Metazoa</taxon>
        <taxon>Chordata</taxon>
        <taxon>Craniata</taxon>
        <taxon>Vertebrata</taxon>
        <taxon>Euteleostomi</taxon>
        <taxon>Archelosauria</taxon>
        <taxon>Archosauria</taxon>
        <taxon>Dinosauria</taxon>
        <taxon>Saurischia</taxon>
        <taxon>Theropoda</taxon>
        <taxon>Coelurosauria</taxon>
        <taxon>Aves</taxon>
        <taxon>Neognathae</taxon>
        <taxon>Neoaves</taxon>
        <taxon>Telluraves</taxon>
        <taxon>Australaves</taxon>
        <taxon>Passeriformes</taxon>
        <taxon>Corvoidea</taxon>
        <taxon>Pachycephalidae</taxon>
        <taxon>Pachycephala</taxon>
    </lineage>
</organism>
<dbReference type="GO" id="GO:0005201">
    <property type="term" value="F:extracellular matrix structural constituent"/>
    <property type="evidence" value="ECO:0007669"/>
    <property type="project" value="TreeGrafter"/>
</dbReference>
<feature type="domain" description="Laminin EGF-like" evidence="10">
    <location>
        <begin position="94"/>
        <end position="118"/>
    </location>
</feature>
<dbReference type="GO" id="GO:0005604">
    <property type="term" value="C:basement membrane"/>
    <property type="evidence" value="ECO:0007669"/>
    <property type="project" value="UniProtKB-SubCell"/>
</dbReference>
<comment type="caution">
    <text evidence="11">The sequence shown here is derived from an EMBL/GenBank/DDBJ whole genome shotgun (WGS) entry which is preliminary data.</text>
</comment>
<evidence type="ECO:0000256" key="9">
    <source>
        <dbReference type="ARBA" id="ARBA00023292"/>
    </source>
</evidence>
<name>A0A7K9PCW7_9CORV</name>
<evidence type="ECO:0000256" key="8">
    <source>
        <dbReference type="ARBA" id="ARBA00023180"/>
    </source>
</evidence>
<dbReference type="Pfam" id="PF00053">
    <property type="entry name" value="EGF_laminin"/>
    <property type="match status" value="1"/>
</dbReference>
<evidence type="ECO:0000313" key="11">
    <source>
        <dbReference type="EMBL" id="NXH96705.1"/>
    </source>
</evidence>
<keyword evidence="3" id="KW-0272">Extracellular matrix</keyword>
<evidence type="ECO:0000259" key="10">
    <source>
        <dbReference type="PROSITE" id="PS01248"/>
    </source>
</evidence>
<keyword evidence="9" id="KW-0424">Laminin EGF-like domain</keyword>
<keyword evidence="5" id="KW-0677">Repeat</keyword>
<dbReference type="FunFam" id="2.10.25.10:FF:000069">
    <property type="entry name" value="Laminin subunit alpha 1"/>
    <property type="match status" value="1"/>
</dbReference>
<dbReference type="Pfam" id="PF24973">
    <property type="entry name" value="EGF_LMN_ATRN"/>
    <property type="match status" value="1"/>
</dbReference>
<keyword evidence="4" id="KW-0732">Signal</keyword>
<proteinExistence type="predicted"/>
<dbReference type="GO" id="GO:0007411">
    <property type="term" value="P:axon guidance"/>
    <property type="evidence" value="ECO:0007669"/>
    <property type="project" value="TreeGrafter"/>
</dbReference>
<dbReference type="PROSITE" id="PS01248">
    <property type="entry name" value="EGF_LAM_1"/>
    <property type="match status" value="1"/>
</dbReference>
<dbReference type="EMBL" id="VWZT01004606">
    <property type="protein sequence ID" value="NXH96705.1"/>
    <property type="molecule type" value="Genomic_DNA"/>
</dbReference>
<dbReference type="InterPro" id="IPR050440">
    <property type="entry name" value="Laminin/Netrin_ECM"/>
</dbReference>
<evidence type="ECO:0000256" key="6">
    <source>
        <dbReference type="ARBA" id="ARBA00022869"/>
    </source>
</evidence>
<evidence type="ECO:0000256" key="4">
    <source>
        <dbReference type="ARBA" id="ARBA00022729"/>
    </source>
</evidence>
<dbReference type="GO" id="GO:0043010">
    <property type="term" value="P:camera-type eye development"/>
    <property type="evidence" value="ECO:0007669"/>
    <property type="project" value="TreeGrafter"/>
</dbReference>
<dbReference type="AlphaFoldDB" id="A0A7K9PCW7"/>
<evidence type="ECO:0000256" key="3">
    <source>
        <dbReference type="ARBA" id="ARBA00022530"/>
    </source>
</evidence>
<keyword evidence="12" id="KW-1185">Reference proteome</keyword>
<gene>
    <name evidence="11" type="primary">Lama1_0</name>
    <name evidence="11" type="ORF">PACPHI_R09907</name>
</gene>
<dbReference type="GO" id="GO:0048514">
    <property type="term" value="P:blood vessel morphogenesis"/>
    <property type="evidence" value="ECO:0007669"/>
    <property type="project" value="TreeGrafter"/>
</dbReference>
<evidence type="ECO:0000256" key="7">
    <source>
        <dbReference type="ARBA" id="ARBA00023157"/>
    </source>
</evidence>
<accession>A0A7K9PCW7</accession>
<feature type="non-terminal residue" evidence="11">
    <location>
        <position position="1"/>
    </location>
</feature>
<dbReference type="PANTHER" id="PTHR10574">
    <property type="entry name" value="NETRIN/LAMININ-RELATED"/>
    <property type="match status" value="1"/>
</dbReference>
<evidence type="ECO:0000256" key="5">
    <source>
        <dbReference type="ARBA" id="ARBA00022737"/>
    </source>
</evidence>
<keyword evidence="7" id="KW-1015">Disulfide bond</keyword>
<protein>
    <submittedName>
        <fullName evidence="11">LAMA1 protein</fullName>
    </submittedName>
</protein>
<evidence type="ECO:0000313" key="12">
    <source>
        <dbReference type="Proteomes" id="UP000570547"/>
    </source>
</evidence>
<dbReference type="PANTHER" id="PTHR10574:SF409">
    <property type="entry name" value="LAMININ SUBUNIT ALPHA-1"/>
    <property type="match status" value="1"/>
</dbReference>
<comment type="subcellular location">
    <subcellularLocation>
        <location evidence="1">Secreted</location>
        <location evidence="1">Extracellular space</location>
        <location evidence="1">Extracellular matrix</location>
        <location evidence="1">Basement membrane</location>
    </subcellularLocation>
</comment>
<dbReference type="InterPro" id="IPR002049">
    <property type="entry name" value="LE_dom"/>
</dbReference>
<evidence type="ECO:0000256" key="1">
    <source>
        <dbReference type="ARBA" id="ARBA00004302"/>
    </source>
</evidence>
<dbReference type="CDD" id="cd00055">
    <property type="entry name" value="EGF_Lam"/>
    <property type="match status" value="1"/>
</dbReference>
<dbReference type="Proteomes" id="UP000570547">
    <property type="component" value="Unassembled WGS sequence"/>
</dbReference>
<feature type="non-terminal residue" evidence="11">
    <location>
        <position position="119"/>
    </location>
</feature>
<dbReference type="SUPFAM" id="SSF57196">
    <property type="entry name" value="EGF/Laminin"/>
    <property type="match status" value="2"/>
</dbReference>
<sequence>ECNCHNKAEDCYYNQSIADQKRSMDIHGQYIGGGVCLNCTQHTTGINCEMCADGYFRPHKVRFRKYHSNILPIACSDLIFFSTFAIEGTWPGQCHCREGYAGEKCDRCAFGYRGYPNCL</sequence>
<dbReference type="GO" id="GO:0009887">
    <property type="term" value="P:animal organ morphogenesis"/>
    <property type="evidence" value="ECO:0007669"/>
    <property type="project" value="TreeGrafter"/>
</dbReference>